<evidence type="ECO:0000256" key="1">
    <source>
        <dbReference type="SAM" id="MobiDB-lite"/>
    </source>
</evidence>
<evidence type="ECO:0000313" key="3">
    <source>
        <dbReference type="Proteomes" id="UP000273405"/>
    </source>
</evidence>
<dbReference type="OrthoDB" id="8481162at2"/>
<keyword evidence="3" id="KW-1185">Reference proteome</keyword>
<reference evidence="3" key="1">
    <citation type="submission" date="2018-09" db="EMBL/GenBank/DDBJ databases">
        <authorList>
            <person name="Livingstone P.G."/>
            <person name="Whitworth D.E."/>
        </authorList>
    </citation>
    <scope>NUCLEOTIDE SEQUENCE [LARGE SCALE GENOMIC DNA]</scope>
    <source>
        <strain evidence="3">CA040B</strain>
    </source>
</reference>
<sequence>MDPSHEVGKGPPAAMPQETREQAPSLGPEHQRLETFIGEWKSEGVLGEAAGPQARLKVTADAHYEWLPGGFFVLHQGVMRFGEDRLESTQILGFDASTGRYWIRLFDNHGFARDYEGQEQDGVWHFAGAHERVTMSFENANQQLNIHWEQSDDGVTWRLLCDLKGTRVH</sequence>
<evidence type="ECO:0000313" key="2">
    <source>
        <dbReference type="EMBL" id="RKH46736.1"/>
    </source>
</evidence>
<dbReference type="AlphaFoldDB" id="A0A3A8NQV4"/>
<gene>
    <name evidence="2" type="ORF">D7X12_04550</name>
</gene>
<organism evidence="2 3">
    <name type="scientific">Corallococcus sicarius</name>
    <dbReference type="NCBI Taxonomy" id="2316726"/>
    <lineage>
        <taxon>Bacteria</taxon>
        <taxon>Pseudomonadati</taxon>
        <taxon>Myxococcota</taxon>
        <taxon>Myxococcia</taxon>
        <taxon>Myxococcales</taxon>
        <taxon>Cystobacterineae</taxon>
        <taxon>Myxococcaceae</taxon>
        <taxon>Corallococcus</taxon>
    </lineage>
</organism>
<protein>
    <submittedName>
        <fullName evidence="2">DUF1579 domain-containing protein</fullName>
    </submittedName>
</protein>
<comment type="caution">
    <text evidence="2">The sequence shown here is derived from an EMBL/GenBank/DDBJ whole genome shotgun (WGS) entry which is preliminary data.</text>
</comment>
<dbReference type="Proteomes" id="UP000273405">
    <property type="component" value="Unassembled WGS sequence"/>
</dbReference>
<dbReference type="RefSeq" id="WP_120624040.1">
    <property type="nucleotide sequence ID" value="NZ_RAWG01000018.1"/>
</dbReference>
<name>A0A3A8NQV4_9BACT</name>
<dbReference type="EMBL" id="RAWG01000018">
    <property type="protein sequence ID" value="RKH46736.1"/>
    <property type="molecule type" value="Genomic_DNA"/>
</dbReference>
<dbReference type="InterPro" id="IPR011473">
    <property type="entry name" value="DUF1579"/>
</dbReference>
<feature type="region of interest" description="Disordered" evidence="1">
    <location>
        <begin position="1"/>
        <end position="28"/>
    </location>
</feature>
<accession>A0A3A8NQV4</accession>
<dbReference type="Pfam" id="PF07617">
    <property type="entry name" value="DUF1579"/>
    <property type="match status" value="1"/>
</dbReference>
<proteinExistence type="predicted"/>